<feature type="compositionally biased region" description="Basic and acidic residues" evidence="1">
    <location>
        <begin position="105"/>
        <end position="114"/>
    </location>
</feature>
<gene>
    <name evidence="2" type="ORF">AVDCRST_MAG41-788</name>
</gene>
<feature type="region of interest" description="Disordered" evidence="1">
    <location>
        <begin position="91"/>
        <end position="124"/>
    </location>
</feature>
<feature type="compositionally biased region" description="Gly residues" evidence="1">
    <location>
        <begin position="115"/>
        <end position="124"/>
    </location>
</feature>
<protein>
    <submittedName>
        <fullName evidence="2">Uncharacterized protein</fullName>
    </submittedName>
</protein>
<evidence type="ECO:0000313" key="2">
    <source>
        <dbReference type="EMBL" id="CAA9228278.1"/>
    </source>
</evidence>
<organism evidence="2">
    <name type="scientific">uncultured Mycobacteriales bacterium</name>
    <dbReference type="NCBI Taxonomy" id="581187"/>
    <lineage>
        <taxon>Bacteria</taxon>
        <taxon>Bacillati</taxon>
        <taxon>Actinomycetota</taxon>
        <taxon>Actinomycetes</taxon>
        <taxon>Mycobacteriales</taxon>
        <taxon>environmental samples</taxon>
    </lineage>
</organism>
<accession>A0A6J4HM37</accession>
<dbReference type="AlphaFoldDB" id="A0A6J4HM37"/>
<evidence type="ECO:0000256" key="1">
    <source>
        <dbReference type="SAM" id="MobiDB-lite"/>
    </source>
</evidence>
<proteinExistence type="predicted"/>
<feature type="non-terminal residue" evidence="2">
    <location>
        <position position="124"/>
    </location>
</feature>
<name>A0A6J4HM37_9ACTN</name>
<sequence>MGSWAEGDATGAVFGGDALAVWNGPDALRADTRGDVLAVWNGPDALRADQRGDALAVAAGPDALALPEPGTDPLGRSVVAGDDPLTGYGDATLLLGGVPSPAAGRRADGRRAGGDGRPGPSGAG</sequence>
<reference evidence="2" key="1">
    <citation type="submission" date="2020-02" db="EMBL/GenBank/DDBJ databases">
        <authorList>
            <person name="Meier V. D."/>
        </authorList>
    </citation>
    <scope>NUCLEOTIDE SEQUENCE</scope>
    <source>
        <strain evidence="2">AVDCRST_MAG41</strain>
    </source>
</reference>
<dbReference type="EMBL" id="CADCTP010000085">
    <property type="protein sequence ID" value="CAA9228278.1"/>
    <property type="molecule type" value="Genomic_DNA"/>
</dbReference>